<proteinExistence type="predicted"/>
<dbReference type="EMBL" id="KQ964563">
    <property type="protein sequence ID" value="KXN68742.1"/>
    <property type="molecule type" value="Genomic_DNA"/>
</dbReference>
<accession>A0A137P158</accession>
<evidence type="ECO:0000313" key="1">
    <source>
        <dbReference type="EMBL" id="KXN68742.1"/>
    </source>
</evidence>
<name>A0A137P158_CONC2</name>
<dbReference type="Proteomes" id="UP000070444">
    <property type="component" value="Unassembled WGS sequence"/>
</dbReference>
<sequence length="169" mass="18665">MTYIKQFDILLNSKGFKISGKEQSYRLVGNASSSFELLDENEAAIVKAEPSGAPNSFLLTALEAGNSSQATFTQDPSKGYTLAIPSSQIEWNWTYDAANSTFQLNSQASELIASVHTHNLKDQLFLKISINTQQDKFINEALVVSLCLICNLSQCDKELLSWLEGDSLF</sequence>
<reference evidence="1 2" key="1">
    <citation type="journal article" date="2015" name="Genome Biol. Evol.">
        <title>Phylogenomic analyses indicate that early fungi evolved digesting cell walls of algal ancestors of land plants.</title>
        <authorList>
            <person name="Chang Y."/>
            <person name="Wang S."/>
            <person name="Sekimoto S."/>
            <person name="Aerts A.L."/>
            <person name="Choi C."/>
            <person name="Clum A."/>
            <person name="LaButti K.M."/>
            <person name="Lindquist E.A."/>
            <person name="Yee Ngan C."/>
            <person name="Ohm R.A."/>
            <person name="Salamov A.A."/>
            <person name="Grigoriev I.V."/>
            <person name="Spatafora J.W."/>
            <person name="Berbee M.L."/>
        </authorList>
    </citation>
    <scope>NUCLEOTIDE SEQUENCE [LARGE SCALE GENOMIC DNA]</scope>
    <source>
        <strain evidence="1 2">NRRL 28638</strain>
    </source>
</reference>
<dbReference type="AlphaFoldDB" id="A0A137P158"/>
<evidence type="ECO:0000313" key="2">
    <source>
        <dbReference type="Proteomes" id="UP000070444"/>
    </source>
</evidence>
<organism evidence="1 2">
    <name type="scientific">Conidiobolus coronatus (strain ATCC 28846 / CBS 209.66 / NRRL 28638)</name>
    <name type="common">Delacroixia coronata</name>
    <dbReference type="NCBI Taxonomy" id="796925"/>
    <lineage>
        <taxon>Eukaryota</taxon>
        <taxon>Fungi</taxon>
        <taxon>Fungi incertae sedis</taxon>
        <taxon>Zoopagomycota</taxon>
        <taxon>Entomophthoromycotina</taxon>
        <taxon>Entomophthoromycetes</taxon>
        <taxon>Entomophthorales</taxon>
        <taxon>Ancylistaceae</taxon>
        <taxon>Conidiobolus</taxon>
    </lineage>
</organism>
<protein>
    <submittedName>
        <fullName evidence="1">Uncharacterized protein</fullName>
    </submittedName>
</protein>
<keyword evidence="2" id="KW-1185">Reference proteome</keyword>
<gene>
    <name evidence="1" type="ORF">CONCODRAFT_79672</name>
</gene>